<dbReference type="Proteomes" id="UP001445076">
    <property type="component" value="Unassembled WGS sequence"/>
</dbReference>
<name>A0AAW0WY34_CHEQU</name>
<comment type="caution">
    <text evidence="1">The sequence shown here is derived from an EMBL/GenBank/DDBJ whole genome shotgun (WGS) entry which is preliminary data.</text>
</comment>
<dbReference type="EMBL" id="JARKIK010000056">
    <property type="protein sequence ID" value="KAK8732528.1"/>
    <property type="molecule type" value="Genomic_DNA"/>
</dbReference>
<dbReference type="AlphaFoldDB" id="A0AAW0WY34"/>
<accession>A0AAW0WY34</accession>
<evidence type="ECO:0000313" key="1">
    <source>
        <dbReference type="EMBL" id="KAK8732528.1"/>
    </source>
</evidence>
<dbReference type="PANTHER" id="PTHR47331">
    <property type="entry name" value="PHD-TYPE DOMAIN-CONTAINING PROTEIN"/>
    <property type="match status" value="1"/>
</dbReference>
<proteinExistence type="predicted"/>
<gene>
    <name evidence="1" type="ORF">OTU49_006805</name>
</gene>
<keyword evidence="2" id="KW-1185">Reference proteome</keyword>
<feature type="non-terminal residue" evidence="1">
    <location>
        <position position="1"/>
    </location>
</feature>
<organism evidence="1 2">
    <name type="scientific">Cherax quadricarinatus</name>
    <name type="common">Australian red claw crayfish</name>
    <dbReference type="NCBI Taxonomy" id="27406"/>
    <lineage>
        <taxon>Eukaryota</taxon>
        <taxon>Metazoa</taxon>
        <taxon>Ecdysozoa</taxon>
        <taxon>Arthropoda</taxon>
        <taxon>Crustacea</taxon>
        <taxon>Multicrustacea</taxon>
        <taxon>Malacostraca</taxon>
        <taxon>Eumalacostraca</taxon>
        <taxon>Eucarida</taxon>
        <taxon>Decapoda</taxon>
        <taxon>Pleocyemata</taxon>
        <taxon>Astacidea</taxon>
        <taxon>Parastacoidea</taxon>
        <taxon>Parastacidae</taxon>
        <taxon>Cherax</taxon>
    </lineage>
</organism>
<dbReference type="InterPro" id="IPR008042">
    <property type="entry name" value="Retrotrans_Pao"/>
</dbReference>
<feature type="non-terminal residue" evidence="1">
    <location>
        <position position="176"/>
    </location>
</feature>
<sequence>DNMQGTTSDERLLMDIYRESNQEMLSANMPLREWVTNNPTLRGMVEHDYTGYSVPEVTSVLGLEWEVKEDRLRLKRKPDGEGKLTRRSLLSKVQTAFDPLGLLTPITIRGRMLVQQTWELNLGWDDPLPETVCQEWDLVNKDLAELHEFTFPRSIGCTGRDYDLHVFCDASSRAYG</sequence>
<protein>
    <submittedName>
        <fullName evidence="1">Uncharacterized protein</fullName>
    </submittedName>
</protein>
<evidence type="ECO:0000313" key="2">
    <source>
        <dbReference type="Proteomes" id="UP001445076"/>
    </source>
</evidence>
<dbReference type="PANTHER" id="PTHR47331:SF1">
    <property type="entry name" value="GAG-LIKE PROTEIN"/>
    <property type="match status" value="1"/>
</dbReference>
<dbReference type="Pfam" id="PF05380">
    <property type="entry name" value="Peptidase_A17"/>
    <property type="match status" value="1"/>
</dbReference>
<reference evidence="1 2" key="1">
    <citation type="journal article" date="2024" name="BMC Genomics">
        <title>Genome assembly of redclaw crayfish (Cherax quadricarinatus) provides insights into its immune adaptation and hypoxia tolerance.</title>
        <authorList>
            <person name="Liu Z."/>
            <person name="Zheng J."/>
            <person name="Li H."/>
            <person name="Fang K."/>
            <person name="Wang S."/>
            <person name="He J."/>
            <person name="Zhou D."/>
            <person name="Weng S."/>
            <person name="Chi M."/>
            <person name="Gu Z."/>
            <person name="He J."/>
            <person name="Li F."/>
            <person name="Wang M."/>
        </authorList>
    </citation>
    <scope>NUCLEOTIDE SEQUENCE [LARGE SCALE GENOMIC DNA]</scope>
    <source>
        <strain evidence="1">ZL_2023a</strain>
    </source>
</reference>